<dbReference type="Gramene" id="PRQ20490">
    <property type="protein sequence ID" value="PRQ20490"/>
    <property type="gene ID" value="RchiOBHm_Chr7g0228731"/>
</dbReference>
<keyword evidence="3" id="KW-1185">Reference proteome</keyword>
<feature type="region of interest" description="Disordered" evidence="1">
    <location>
        <begin position="79"/>
        <end position="101"/>
    </location>
</feature>
<accession>A0A2P6PEY4</accession>
<dbReference type="AlphaFoldDB" id="A0A2P6PEY4"/>
<evidence type="ECO:0000256" key="1">
    <source>
        <dbReference type="SAM" id="MobiDB-lite"/>
    </source>
</evidence>
<protein>
    <submittedName>
        <fullName evidence="2">Uncharacterized protein</fullName>
    </submittedName>
</protein>
<sequence length="111" mass="12598">MLLRLELPFKKYLILGLYVVPSRSRSTSRNRELLEKKIKPAKGNSWRQRQSYMSGVFKTNHPEFGVLLEDGFVGQQGIQAGPLMPSLDKYRPPGNSSRSFDDCVFTSGDEC</sequence>
<dbReference type="Proteomes" id="UP000238479">
    <property type="component" value="Chromosome 7"/>
</dbReference>
<organism evidence="2 3">
    <name type="scientific">Rosa chinensis</name>
    <name type="common">China rose</name>
    <dbReference type="NCBI Taxonomy" id="74649"/>
    <lineage>
        <taxon>Eukaryota</taxon>
        <taxon>Viridiplantae</taxon>
        <taxon>Streptophyta</taxon>
        <taxon>Embryophyta</taxon>
        <taxon>Tracheophyta</taxon>
        <taxon>Spermatophyta</taxon>
        <taxon>Magnoliopsida</taxon>
        <taxon>eudicotyledons</taxon>
        <taxon>Gunneridae</taxon>
        <taxon>Pentapetalae</taxon>
        <taxon>rosids</taxon>
        <taxon>fabids</taxon>
        <taxon>Rosales</taxon>
        <taxon>Rosaceae</taxon>
        <taxon>Rosoideae</taxon>
        <taxon>Rosoideae incertae sedis</taxon>
        <taxon>Rosa</taxon>
    </lineage>
</organism>
<dbReference type="EMBL" id="PDCK01000045">
    <property type="protein sequence ID" value="PRQ20490.1"/>
    <property type="molecule type" value="Genomic_DNA"/>
</dbReference>
<name>A0A2P6PEY4_ROSCH</name>
<evidence type="ECO:0000313" key="3">
    <source>
        <dbReference type="Proteomes" id="UP000238479"/>
    </source>
</evidence>
<gene>
    <name evidence="2" type="ORF">RchiOBHm_Chr7g0228731</name>
</gene>
<reference evidence="2 3" key="1">
    <citation type="journal article" date="2018" name="Nat. Genet.">
        <title>The Rosa genome provides new insights in the design of modern roses.</title>
        <authorList>
            <person name="Bendahmane M."/>
        </authorList>
    </citation>
    <scope>NUCLEOTIDE SEQUENCE [LARGE SCALE GENOMIC DNA]</scope>
    <source>
        <strain evidence="3">cv. Old Blush</strain>
    </source>
</reference>
<comment type="caution">
    <text evidence="2">The sequence shown here is derived from an EMBL/GenBank/DDBJ whole genome shotgun (WGS) entry which is preliminary data.</text>
</comment>
<proteinExistence type="predicted"/>
<evidence type="ECO:0000313" key="2">
    <source>
        <dbReference type="EMBL" id="PRQ20490.1"/>
    </source>
</evidence>